<dbReference type="SUPFAM" id="SSF56784">
    <property type="entry name" value="HAD-like"/>
    <property type="match status" value="1"/>
</dbReference>
<gene>
    <name evidence="2" type="ORF">CYME_CMN100C</name>
</gene>
<dbReference type="SFLD" id="SFLDG01129">
    <property type="entry name" value="C1.5:_HAD__Beta-PGM__Phosphata"/>
    <property type="match status" value="1"/>
</dbReference>
<dbReference type="InterPro" id="IPR023214">
    <property type="entry name" value="HAD_sf"/>
</dbReference>
<dbReference type="Pfam" id="PF00702">
    <property type="entry name" value="Hydrolase"/>
    <property type="match status" value="1"/>
</dbReference>
<dbReference type="Gene3D" id="3.40.50.1000">
    <property type="entry name" value="HAD superfamily/HAD-like"/>
    <property type="match status" value="1"/>
</dbReference>
<dbReference type="STRING" id="280699.M1V5T3"/>
<dbReference type="RefSeq" id="XP_005537256.1">
    <property type="nucleotide sequence ID" value="XM_005537199.1"/>
</dbReference>
<sequence>MFTGGEAFAPAPHRPMSRLGRQRWASAAGESDTHQAQAAQCRGRQHLVALDGATATAAAATEGHFRTAATVLPVRVSSTIPSQLSRKSAARAVTAATVMCSSPYEHRHSAETSPGLQRVASSATTAATSRDQPIVFFFDVMDTLVCDPFFKDMHLHFGFDKREDFLAAKHPETWIRFERGELSVTDLEHLFFRPLHTLPLHLAKHARFNARRFEAYLRESYRFMDEGIEPLLEWLASRQPPGTLHILSNYPCYYRFIEEKLGLSRYLSWTAVSCETGLRKPDPRAYAEAATRAGASASQCVLIDDQKRNIDGALAAGFGAAILYPGTSSALRSLLEEFLDGNNVGKKVGF</sequence>
<dbReference type="EMBL" id="AP006496">
    <property type="protein sequence ID" value="BAM81220.1"/>
    <property type="molecule type" value="Genomic_DNA"/>
</dbReference>
<evidence type="ECO:0000256" key="1">
    <source>
        <dbReference type="SAM" id="MobiDB-lite"/>
    </source>
</evidence>
<keyword evidence="3" id="KW-1185">Reference proteome</keyword>
<dbReference type="PANTHER" id="PTHR43611:SF3">
    <property type="entry name" value="FLAVIN MONONUCLEOTIDE HYDROLASE 1, CHLOROPLATIC"/>
    <property type="match status" value="1"/>
</dbReference>
<evidence type="ECO:0000313" key="3">
    <source>
        <dbReference type="Proteomes" id="UP000007014"/>
    </source>
</evidence>
<dbReference type="SFLD" id="SFLDS00003">
    <property type="entry name" value="Haloacid_Dehalogenase"/>
    <property type="match status" value="1"/>
</dbReference>
<name>M1V5T3_CYAM1</name>
<dbReference type="eggNOG" id="KOG3085">
    <property type="taxonomic scope" value="Eukaryota"/>
</dbReference>
<dbReference type="PANTHER" id="PTHR43611">
    <property type="entry name" value="ALPHA-D-GLUCOSE 1-PHOSPHATE PHOSPHATASE"/>
    <property type="match status" value="1"/>
</dbReference>
<dbReference type="GeneID" id="16995322"/>
<dbReference type="HOGENOM" id="CLU_793116_0_0_1"/>
<dbReference type="NCBIfam" id="TIGR01509">
    <property type="entry name" value="HAD-SF-IA-v3"/>
    <property type="match status" value="1"/>
</dbReference>
<dbReference type="InterPro" id="IPR036412">
    <property type="entry name" value="HAD-like_sf"/>
</dbReference>
<dbReference type="AlphaFoldDB" id="M1V5T3"/>
<dbReference type="KEGG" id="cme:CYME_CMN100C"/>
<protein>
    <submittedName>
        <fullName evidence="2">Uncharacterized protein</fullName>
    </submittedName>
</protein>
<dbReference type="Gramene" id="CMN100CT">
    <property type="protein sequence ID" value="CMN100CT"/>
    <property type="gene ID" value="CMN100C"/>
</dbReference>
<accession>M1V5T3</accession>
<dbReference type="Proteomes" id="UP000007014">
    <property type="component" value="Chromosome 14"/>
</dbReference>
<feature type="region of interest" description="Disordered" evidence="1">
    <location>
        <begin position="1"/>
        <end position="37"/>
    </location>
</feature>
<organism evidence="2 3">
    <name type="scientific">Cyanidioschyzon merolae (strain NIES-3377 / 10D)</name>
    <name type="common">Unicellular red alga</name>
    <dbReference type="NCBI Taxonomy" id="280699"/>
    <lineage>
        <taxon>Eukaryota</taxon>
        <taxon>Rhodophyta</taxon>
        <taxon>Bangiophyceae</taxon>
        <taxon>Cyanidiales</taxon>
        <taxon>Cyanidiaceae</taxon>
        <taxon>Cyanidioschyzon</taxon>
    </lineage>
</organism>
<dbReference type="InterPro" id="IPR006439">
    <property type="entry name" value="HAD-SF_hydro_IA"/>
</dbReference>
<dbReference type="OrthoDB" id="2012566at2759"/>
<reference evidence="2 3" key="1">
    <citation type="journal article" date="2004" name="Nature">
        <title>Genome sequence of the ultrasmall unicellular red alga Cyanidioschyzon merolae 10D.</title>
        <authorList>
            <person name="Matsuzaki M."/>
            <person name="Misumi O."/>
            <person name="Shin-i T."/>
            <person name="Maruyama S."/>
            <person name="Takahara M."/>
            <person name="Miyagishima S."/>
            <person name="Mori T."/>
            <person name="Nishida K."/>
            <person name="Yagisawa F."/>
            <person name="Nishida K."/>
            <person name="Yoshida Y."/>
            <person name="Nishimura Y."/>
            <person name="Nakao S."/>
            <person name="Kobayashi T."/>
            <person name="Momoyama Y."/>
            <person name="Higashiyama T."/>
            <person name="Minoda A."/>
            <person name="Sano M."/>
            <person name="Nomoto H."/>
            <person name="Oishi K."/>
            <person name="Hayashi H."/>
            <person name="Ohta F."/>
            <person name="Nishizaka S."/>
            <person name="Haga S."/>
            <person name="Miura S."/>
            <person name="Morishita T."/>
            <person name="Kabeya Y."/>
            <person name="Terasawa K."/>
            <person name="Suzuki Y."/>
            <person name="Ishii Y."/>
            <person name="Asakawa S."/>
            <person name="Takano H."/>
            <person name="Ohta N."/>
            <person name="Kuroiwa H."/>
            <person name="Tanaka K."/>
            <person name="Shimizu N."/>
            <person name="Sugano S."/>
            <person name="Sato N."/>
            <person name="Nozaki H."/>
            <person name="Ogasawara N."/>
            <person name="Kohara Y."/>
            <person name="Kuroiwa T."/>
        </authorList>
    </citation>
    <scope>NUCLEOTIDE SEQUENCE [LARGE SCALE GENOMIC DNA]</scope>
    <source>
        <strain evidence="2 3">10D</strain>
    </source>
</reference>
<evidence type="ECO:0000313" key="2">
    <source>
        <dbReference type="EMBL" id="BAM81220.1"/>
    </source>
</evidence>
<proteinExistence type="predicted"/>
<reference evidence="2 3" key="2">
    <citation type="journal article" date="2007" name="BMC Biol.">
        <title>A 100%-complete sequence reveals unusually simple genomic features in the hot-spring red alga Cyanidioschyzon merolae.</title>
        <authorList>
            <person name="Nozaki H."/>
            <person name="Takano H."/>
            <person name="Misumi O."/>
            <person name="Terasawa K."/>
            <person name="Matsuzaki M."/>
            <person name="Maruyama S."/>
            <person name="Nishida K."/>
            <person name="Yagisawa F."/>
            <person name="Yoshida Y."/>
            <person name="Fujiwara T."/>
            <person name="Takio S."/>
            <person name="Tamura K."/>
            <person name="Chung S.J."/>
            <person name="Nakamura S."/>
            <person name="Kuroiwa H."/>
            <person name="Tanaka K."/>
            <person name="Sato N."/>
            <person name="Kuroiwa T."/>
        </authorList>
    </citation>
    <scope>NUCLEOTIDE SEQUENCE [LARGE SCALE GENOMIC DNA]</scope>
    <source>
        <strain evidence="2 3">10D</strain>
    </source>
</reference>